<dbReference type="STRING" id="1157962.A0A250X9Y9"/>
<sequence>MSHGGRIAAAMHKRQSKTEENEIPTAKAENRFGELEEGNEAGHAQKIVKELYLKYEKQQQRWRDYRSLFLFLSFVAWFLATLYLERSADVAYEVFSTMTDVLSPGTDTMQSTDEIYAWVSNSLTAVWVDPVCGDGICEAPWEFASYSSFGCRADCGELQNIQNITAIQIDLKWDFSHPLGSVPASNLMNQALWNLCPFVTQYSTQCYYTQDQTFTQLSGSSSAPLNDCPDGLWTLDIKRDIFDKVGGAVRATRMVTNASYYYRNYIAVASTLAEMRLEENLLYDAAYQGNMSLFSWMNYTLQQNSTNMTDVNWQVQAIINATCFCMNVNQFSNGTVWGQNAYQMLNLSMDPFNQGATGSIFIPPSTSNYQSLYCNRLTQSPLTIYEYATYNQTVYNATNQTYFVNGTTSKFYGPVPSNLPTNITYITLYNQLQPSQNTTASCARLVASATTWANTMLRRMQNFTIDWRLGDGTTTGKIAARNSVTNLLQSYVIYNQSELYTPIFGTPYGTTPAGSGALTATVSTLQSYYILGPYFFSNPQPASQAITRSSIYNNPNVTTASIASLAGARLGELFLQRQQTLNIVIPPPSIRYVNKTLATLVSQFLAAGAVTPYNWNVSTNPPTLPDANSSALGDLRTEYNFVSFQGNTTAYLQCDLFHRGQEYLGVCQNNNVSCSSTSNYEYPYNCTEVTGSPGLNVTGSLADVSYRIGCEIPCDLQLDCSAICECWGSCKTDQVCMCAACMYPALNPDATQDPEFQAVIETSGLNNVTSYIATITSASGRRRLQQTLADVLSAVTTLQASETALQAQTTTLQASVDRSNALAQARASDNTLVNLISQGQANIAASQAAIMSQLAVIIGKQNQSLASAQQAASALSAIEGLAAQQEAAQQALTNAVLQQVTAIKSATFSRIISITQALALWKTARRSRAVTQKAAILATVACTNAPVVHNNFTLDNGIDMSINTPRERDVGLTNRVVAGMLMYQVRTNQTNCSDSKFNQIQQTCTGPTTVKAYGVDPVFKSGVTLYNPDYTDVGNTIVTQFYNCNLLQNATYNISFLNQTLNPYPYCAELYSPEELPYAFYYFPLEGKEEGFPAYFDINLGASGAANWLSYLQEGLYMDSNTQFLSAELITYNAALRIFGYMTVEFTFTDGGSIAVDTRIDTVRVELYNTYDDYVRLFMEIVLDIMVAILFFSSVYQMILCQVERKNFMLYFTKAWNVIDFVSNSLLVSCVIIWWIFVFKNAKPFDIQLRYNVYANLEATANYLALADNGSGMLSMWNDYRDLQDLIDMLNWYFALNGINILLLIARILKLMDFQPRLGVVTRSLWLAGPDLIHFFIVATMVFIGYSMMGHLIFGNVIDAFATFGDSVNTCFVILLGVIDVNNELRALPGLQNVAGALFFWSYELLVFMVLLNFLLAIIVDAFSEVKEKTHETVGVHTELYMMGRDKWRSLMGMCSSNYISDNQLGTLLKQWAGEAGRKEDKGEKEVAKLLTILNEDMDEEDLQTVLLECLKDAPPEDEDEKAEKPSLIRRMFCLPSGKKVTATAEEIKLAAKYIVDRFGVHMEAEEVGDEGEDVGLKEGVEGAKIKEGVERGGDYLGNEERNQLAYALERLAEVQRELADGQRNLMVGQKQLAEQQAKLITLMNSDDQE</sequence>
<dbReference type="GO" id="GO:0016020">
    <property type="term" value="C:membrane"/>
    <property type="evidence" value="ECO:0007669"/>
    <property type="project" value="UniProtKB-SubCell"/>
</dbReference>
<evidence type="ECO:0000313" key="9">
    <source>
        <dbReference type="Proteomes" id="UP000232323"/>
    </source>
</evidence>
<organism evidence="8 9">
    <name type="scientific">Chlamydomonas eustigma</name>
    <dbReference type="NCBI Taxonomy" id="1157962"/>
    <lineage>
        <taxon>Eukaryota</taxon>
        <taxon>Viridiplantae</taxon>
        <taxon>Chlorophyta</taxon>
        <taxon>core chlorophytes</taxon>
        <taxon>Chlorophyceae</taxon>
        <taxon>CS clade</taxon>
        <taxon>Chlamydomonadales</taxon>
        <taxon>Chlamydomonadaceae</taxon>
        <taxon>Chlamydomonas</taxon>
    </lineage>
</organism>
<feature type="transmembrane region" description="Helical" evidence="6">
    <location>
        <begin position="1290"/>
        <end position="1312"/>
    </location>
</feature>
<evidence type="ECO:0000259" key="7">
    <source>
        <dbReference type="Pfam" id="PF08016"/>
    </source>
</evidence>
<dbReference type="OrthoDB" id="2017723at2759"/>
<gene>
    <name evidence="8" type="ORF">CEUSTIGMA_g7113.t1</name>
</gene>
<evidence type="ECO:0000256" key="1">
    <source>
        <dbReference type="ARBA" id="ARBA00004141"/>
    </source>
</evidence>
<feature type="transmembrane region" description="Helical" evidence="6">
    <location>
        <begin position="1332"/>
        <end position="1354"/>
    </location>
</feature>
<keyword evidence="9" id="KW-1185">Reference proteome</keyword>
<evidence type="ECO:0000256" key="5">
    <source>
        <dbReference type="SAM" id="MobiDB-lite"/>
    </source>
</evidence>
<dbReference type="PANTHER" id="PTHR10877:SF183">
    <property type="entry name" value="AT14535P-RELATED"/>
    <property type="match status" value="1"/>
</dbReference>
<keyword evidence="4 6" id="KW-0472">Membrane</keyword>
<feature type="transmembrane region" description="Helical" evidence="6">
    <location>
        <begin position="1221"/>
        <end position="1239"/>
    </location>
</feature>
<feature type="region of interest" description="Disordered" evidence="5">
    <location>
        <begin position="1"/>
        <end position="26"/>
    </location>
</feature>
<dbReference type="InterPro" id="IPR013122">
    <property type="entry name" value="PKD1_2_channel"/>
</dbReference>
<evidence type="ECO:0000256" key="2">
    <source>
        <dbReference type="ARBA" id="ARBA00022692"/>
    </source>
</evidence>
<feature type="domain" description="Polycystin cation channel PKD1/PKD2" evidence="7">
    <location>
        <begin position="1275"/>
        <end position="1426"/>
    </location>
</feature>
<reference evidence="8 9" key="1">
    <citation type="submission" date="2017-08" db="EMBL/GenBank/DDBJ databases">
        <title>Acidophilic green algal genome provides insights into adaptation to an acidic environment.</title>
        <authorList>
            <person name="Hirooka S."/>
            <person name="Hirose Y."/>
            <person name="Kanesaki Y."/>
            <person name="Higuchi S."/>
            <person name="Fujiwara T."/>
            <person name="Onuma R."/>
            <person name="Era A."/>
            <person name="Ohbayashi R."/>
            <person name="Uzuka A."/>
            <person name="Nozaki H."/>
            <person name="Yoshikawa H."/>
            <person name="Miyagishima S.Y."/>
        </authorList>
    </citation>
    <scope>NUCLEOTIDE SEQUENCE [LARGE SCALE GENOMIC DNA]</scope>
    <source>
        <strain evidence="8 9">NIES-2499</strain>
    </source>
</reference>
<dbReference type="Gene3D" id="1.10.287.70">
    <property type="match status" value="1"/>
</dbReference>
<feature type="transmembrane region" description="Helical" evidence="6">
    <location>
        <begin position="1399"/>
        <end position="1420"/>
    </location>
</feature>
<keyword evidence="2 6" id="KW-0812">Transmembrane</keyword>
<dbReference type="PANTHER" id="PTHR10877">
    <property type="entry name" value="POLYCYSTIN FAMILY MEMBER"/>
    <property type="match status" value="1"/>
</dbReference>
<keyword evidence="3 6" id="KW-1133">Transmembrane helix</keyword>
<feature type="transmembrane region" description="Helical" evidence="6">
    <location>
        <begin position="1177"/>
        <end position="1200"/>
    </location>
</feature>
<dbReference type="Pfam" id="PF08016">
    <property type="entry name" value="PKD_channel"/>
    <property type="match status" value="1"/>
</dbReference>
<evidence type="ECO:0000256" key="3">
    <source>
        <dbReference type="ARBA" id="ARBA00022989"/>
    </source>
</evidence>
<comment type="caution">
    <text evidence="8">The sequence shown here is derived from an EMBL/GenBank/DDBJ whole genome shotgun (WGS) entry which is preliminary data.</text>
</comment>
<evidence type="ECO:0000313" key="8">
    <source>
        <dbReference type="EMBL" id="GAX79672.1"/>
    </source>
</evidence>
<name>A0A250X9Y9_9CHLO</name>
<accession>A0A250X9Y9</accession>
<evidence type="ECO:0000256" key="6">
    <source>
        <dbReference type="SAM" id="Phobius"/>
    </source>
</evidence>
<protein>
    <recommendedName>
        <fullName evidence="7">Polycystin cation channel PKD1/PKD2 domain-containing protein</fullName>
    </recommendedName>
</protein>
<proteinExistence type="predicted"/>
<evidence type="ECO:0000256" key="4">
    <source>
        <dbReference type="ARBA" id="ARBA00023136"/>
    </source>
</evidence>
<dbReference type="InterPro" id="IPR051223">
    <property type="entry name" value="Polycystin"/>
</dbReference>
<dbReference type="EMBL" id="BEGY01000044">
    <property type="protein sequence ID" value="GAX79672.1"/>
    <property type="molecule type" value="Genomic_DNA"/>
</dbReference>
<comment type="subcellular location">
    <subcellularLocation>
        <location evidence="1">Membrane</location>
        <topology evidence="1">Multi-pass membrane protein</topology>
    </subcellularLocation>
</comment>
<feature type="transmembrane region" description="Helical" evidence="6">
    <location>
        <begin position="67"/>
        <end position="84"/>
    </location>
</feature>
<dbReference type="Proteomes" id="UP000232323">
    <property type="component" value="Unassembled WGS sequence"/>
</dbReference>